<accession>A0A182KGC7</accession>
<keyword evidence="2" id="KW-1185">Reference proteome</keyword>
<sequence>MLTTVGYFGDNDHYLKHRIPMIMGKSYRNLLAHDSLSYNLLTGCWDEKIVINAFIFAHTTHNLFDKRQSEQIKFNFPMPEATYQWIEEQHRLLMAIQDDDVNKAHQMIEAGAEMHDQGGLS</sequence>
<dbReference type="AlphaFoldDB" id="A0A182KGC7"/>
<dbReference type="VEuPathDB" id="VectorBase:ACHR009815"/>
<dbReference type="EnsemblMetazoa" id="ACHR009815-RA">
    <property type="protein sequence ID" value="ACHR009815-PA"/>
    <property type="gene ID" value="ACHR009815"/>
</dbReference>
<dbReference type="Proteomes" id="UP000075881">
    <property type="component" value="Unassembled WGS sequence"/>
</dbReference>
<organism evidence="1 2">
    <name type="scientific">Anopheles christyi</name>
    <dbReference type="NCBI Taxonomy" id="43041"/>
    <lineage>
        <taxon>Eukaryota</taxon>
        <taxon>Metazoa</taxon>
        <taxon>Ecdysozoa</taxon>
        <taxon>Arthropoda</taxon>
        <taxon>Hexapoda</taxon>
        <taxon>Insecta</taxon>
        <taxon>Pterygota</taxon>
        <taxon>Neoptera</taxon>
        <taxon>Endopterygota</taxon>
        <taxon>Diptera</taxon>
        <taxon>Nematocera</taxon>
        <taxon>Culicoidea</taxon>
        <taxon>Culicidae</taxon>
        <taxon>Anophelinae</taxon>
        <taxon>Anopheles</taxon>
    </lineage>
</organism>
<reference evidence="2" key="1">
    <citation type="submission" date="2013-03" db="EMBL/GenBank/DDBJ databases">
        <title>The Genome Sequence of Anopheles christyi ACHKN1017.</title>
        <authorList>
            <consortium name="The Broad Institute Genomics Platform"/>
            <person name="Neafsey D.E."/>
            <person name="Besansky N."/>
            <person name="Walker B."/>
            <person name="Young S.K."/>
            <person name="Zeng Q."/>
            <person name="Gargeya S."/>
            <person name="Fitzgerald M."/>
            <person name="Haas B."/>
            <person name="Abouelleil A."/>
            <person name="Allen A.W."/>
            <person name="Alvarado L."/>
            <person name="Arachchi H.M."/>
            <person name="Berlin A.M."/>
            <person name="Chapman S.B."/>
            <person name="Gainer-Dewar J."/>
            <person name="Goldberg J."/>
            <person name="Griggs A."/>
            <person name="Gujja S."/>
            <person name="Hansen M."/>
            <person name="Howarth C."/>
            <person name="Imamovic A."/>
            <person name="Ireland A."/>
            <person name="Larimer J."/>
            <person name="McCowan C."/>
            <person name="Murphy C."/>
            <person name="Pearson M."/>
            <person name="Poon T.W."/>
            <person name="Priest M."/>
            <person name="Roberts A."/>
            <person name="Saif S."/>
            <person name="Shea T."/>
            <person name="Sisk P."/>
            <person name="Sykes S."/>
            <person name="Wortman J."/>
            <person name="Nusbaum C."/>
            <person name="Birren B."/>
        </authorList>
    </citation>
    <scope>NUCLEOTIDE SEQUENCE [LARGE SCALE GENOMIC DNA]</scope>
    <source>
        <strain evidence="2">ACHKN1017</strain>
    </source>
</reference>
<evidence type="ECO:0000313" key="1">
    <source>
        <dbReference type="EnsemblMetazoa" id="ACHR009815-PA"/>
    </source>
</evidence>
<name>A0A182KGC7_9DIPT</name>
<evidence type="ECO:0000313" key="2">
    <source>
        <dbReference type="Proteomes" id="UP000075881"/>
    </source>
</evidence>
<proteinExistence type="predicted"/>
<dbReference type="STRING" id="43041.A0A182KGC7"/>
<reference evidence="1" key="2">
    <citation type="submission" date="2020-05" db="UniProtKB">
        <authorList>
            <consortium name="EnsemblMetazoa"/>
        </authorList>
    </citation>
    <scope>IDENTIFICATION</scope>
    <source>
        <strain evidence="1">ACHKN1017</strain>
    </source>
</reference>
<protein>
    <submittedName>
        <fullName evidence="1">Uncharacterized protein</fullName>
    </submittedName>
</protein>